<evidence type="ECO:0000256" key="11">
    <source>
        <dbReference type="SAM" id="SignalP"/>
    </source>
</evidence>
<dbReference type="OrthoDB" id="19261at2759"/>
<evidence type="ECO:0000256" key="7">
    <source>
        <dbReference type="ARBA" id="ARBA00023136"/>
    </source>
</evidence>
<evidence type="ECO:0000256" key="8">
    <source>
        <dbReference type="PIRNR" id="PIRNR037471"/>
    </source>
</evidence>
<dbReference type="PROSITE" id="PS50939">
    <property type="entry name" value="CYTOCHROME_B561"/>
    <property type="match status" value="1"/>
</dbReference>
<accession>A0A8K0HJ60</accession>
<comment type="caution">
    <text evidence="14">The sequence shown here is derived from an EMBL/GenBank/DDBJ whole genome shotgun (WGS) entry which is preliminary data.</text>
</comment>
<keyword evidence="6 10" id="KW-1133">Transmembrane helix</keyword>
<keyword evidence="9" id="KW-0408">Iron</keyword>
<keyword evidence="7 8" id="KW-0472">Membrane</keyword>
<feature type="binding site" description="axial binding residue" evidence="9">
    <location>
        <position position="289"/>
    </location>
    <ligand>
        <name>heme b</name>
        <dbReference type="ChEBI" id="CHEBI:60344"/>
        <label>1</label>
    </ligand>
    <ligandPart>
        <name>Fe</name>
        <dbReference type="ChEBI" id="CHEBI:18248"/>
    </ligandPart>
</feature>
<evidence type="ECO:0000256" key="1">
    <source>
        <dbReference type="ARBA" id="ARBA00004370"/>
    </source>
</evidence>
<dbReference type="GO" id="GO:0016020">
    <property type="term" value="C:membrane"/>
    <property type="evidence" value="ECO:0007669"/>
    <property type="project" value="UniProtKB-SubCell"/>
</dbReference>
<feature type="binding site" description="axial binding residue" evidence="9">
    <location>
        <position position="256"/>
    </location>
    <ligand>
        <name>heme b</name>
        <dbReference type="ChEBI" id="CHEBI:60344"/>
        <label>1</label>
    </ligand>
    <ligandPart>
        <name>Fe</name>
        <dbReference type="ChEBI" id="CHEBI:18248"/>
    </ligandPart>
</feature>
<feature type="domain" description="Cytochrome b561" evidence="13">
    <location>
        <begin position="182"/>
        <end position="380"/>
    </location>
</feature>
<evidence type="ECO:0000256" key="6">
    <source>
        <dbReference type="ARBA" id="ARBA00022989"/>
    </source>
</evidence>
<feature type="binding site" description="axial binding residue" evidence="9">
    <location>
        <position position="325"/>
    </location>
    <ligand>
        <name>heme b</name>
        <dbReference type="ChEBI" id="CHEBI:60344"/>
        <label>1</label>
    </ligand>
    <ligandPart>
        <name>Fe</name>
        <dbReference type="ChEBI" id="CHEBI:18248"/>
    </ligandPart>
</feature>
<feature type="transmembrane region" description="Helical" evidence="10">
    <location>
        <begin position="289"/>
        <end position="307"/>
    </location>
</feature>
<comment type="cofactor">
    <cofactor evidence="8">
        <name>heme b</name>
        <dbReference type="ChEBI" id="CHEBI:60344"/>
    </cofactor>
    <text evidence="8">Binds 2 heme b groups non-covalently.</text>
</comment>
<evidence type="ECO:0000313" key="14">
    <source>
        <dbReference type="EMBL" id="KAF3453416.1"/>
    </source>
</evidence>
<name>A0A8K0HJ60_9ROSA</name>
<organism evidence="14 15">
    <name type="scientific">Rhamnella rubrinervis</name>
    <dbReference type="NCBI Taxonomy" id="2594499"/>
    <lineage>
        <taxon>Eukaryota</taxon>
        <taxon>Viridiplantae</taxon>
        <taxon>Streptophyta</taxon>
        <taxon>Embryophyta</taxon>
        <taxon>Tracheophyta</taxon>
        <taxon>Spermatophyta</taxon>
        <taxon>Magnoliopsida</taxon>
        <taxon>eudicotyledons</taxon>
        <taxon>Gunneridae</taxon>
        <taxon>Pentapetalae</taxon>
        <taxon>rosids</taxon>
        <taxon>fabids</taxon>
        <taxon>Rosales</taxon>
        <taxon>Rhamnaceae</taxon>
        <taxon>rhamnoid group</taxon>
        <taxon>Rhamneae</taxon>
        <taxon>Rhamnella</taxon>
    </lineage>
</organism>
<gene>
    <name evidence="14" type="ORF">FNV43_RR03856</name>
</gene>
<dbReference type="PIRSF" id="PIRSF037471">
    <property type="entry name" value="UCP037471"/>
    <property type="match status" value="1"/>
</dbReference>
<evidence type="ECO:0000259" key="13">
    <source>
        <dbReference type="PROSITE" id="PS50939"/>
    </source>
</evidence>
<dbReference type="AlphaFoldDB" id="A0A8K0HJ60"/>
<evidence type="ECO:0000256" key="3">
    <source>
        <dbReference type="ARBA" id="ARBA00022692"/>
    </source>
</evidence>
<keyword evidence="2 8" id="KW-0813">Transport</keyword>
<dbReference type="SMART" id="SM00665">
    <property type="entry name" value="B561"/>
    <property type="match status" value="1"/>
</dbReference>
<feature type="transmembrane region" description="Helical" evidence="10">
    <location>
        <begin position="356"/>
        <end position="377"/>
    </location>
</feature>
<dbReference type="EMBL" id="VOIH02000002">
    <property type="protein sequence ID" value="KAF3453416.1"/>
    <property type="molecule type" value="Genomic_DNA"/>
</dbReference>
<dbReference type="Proteomes" id="UP000796880">
    <property type="component" value="Unassembled WGS sequence"/>
</dbReference>
<dbReference type="GO" id="GO:0046872">
    <property type="term" value="F:metal ion binding"/>
    <property type="evidence" value="ECO:0007669"/>
    <property type="project" value="UniProtKB-KW"/>
</dbReference>
<dbReference type="Gene3D" id="1.20.120.1770">
    <property type="match status" value="1"/>
</dbReference>
<dbReference type="InterPro" id="IPR045265">
    <property type="entry name" value="AIR12_DOMON"/>
</dbReference>
<feature type="chain" id="PRO_5035450730" description="Cytochrome b561 and DOMON domain-containing protein" evidence="11">
    <location>
        <begin position="28"/>
        <end position="396"/>
    </location>
</feature>
<dbReference type="PROSITE" id="PS50836">
    <property type="entry name" value="DOMON"/>
    <property type="match status" value="1"/>
</dbReference>
<reference evidence="14" key="1">
    <citation type="submission" date="2020-03" db="EMBL/GenBank/DDBJ databases">
        <title>A high-quality chromosome-level genome assembly of a woody plant with both climbing and erect habits, Rhamnella rubrinervis.</title>
        <authorList>
            <person name="Lu Z."/>
            <person name="Yang Y."/>
            <person name="Zhu X."/>
            <person name="Sun Y."/>
        </authorList>
    </citation>
    <scope>NUCLEOTIDE SEQUENCE</scope>
    <source>
        <strain evidence="14">BYM</strain>
        <tissue evidence="14">Leaf</tissue>
    </source>
</reference>
<dbReference type="InterPro" id="IPR006593">
    <property type="entry name" value="Cyt_b561/ferric_Rdtase_TM"/>
</dbReference>
<feature type="transmembrane region" description="Helical" evidence="10">
    <location>
        <begin position="251"/>
        <end position="277"/>
    </location>
</feature>
<feature type="transmembrane region" description="Helical" evidence="10">
    <location>
        <begin position="221"/>
        <end position="239"/>
    </location>
</feature>
<dbReference type="CDD" id="cd08760">
    <property type="entry name" value="Cyt_b561_FRRS1_like"/>
    <property type="match status" value="1"/>
</dbReference>
<keyword evidence="5 8" id="KW-0249">Electron transport</keyword>
<dbReference type="PANTHER" id="PTHR23130">
    <property type="entry name" value="CYTOCHROME B561 AND DOMON DOMAIN-CONTAINING PROTEIN"/>
    <property type="match status" value="1"/>
</dbReference>
<evidence type="ECO:0000259" key="12">
    <source>
        <dbReference type="PROSITE" id="PS50836"/>
    </source>
</evidence>
<keyword evidence="15" id="KW-1185">Reference proteome</keyword>
<evidence type="ECO:0000256" key="4">
    <source>
        <dbReference type="ARBA" id="ARBA00022729"/>
    </source>
</evidence>
<evidence type="ECO:0000256" key="9">
    <source>
        <dbReference type="PIRSR" id="PIRSR037471-1"/>
    </source>
</evidence>
<dbReference type="InterPro" id="IPR005018">
    <property type="entry name" value="DOMON_domain"/>
</dbReference>
<dbReference type="InterPro" id="IPR017214">
    <property type="entry name" value="UCP037471"/>
</dbReference>
<keyword evidence="3 10" id="KW-0812">Transmembrane</keyword>
<proteinExistence type="predicted"/>
<evidence type="ECO:0000256" key="5">
    <source>
        <dbReference type="ARBA" id="ARBA00022982"/>
    </source>
</evidence>
<comment type="subcellular location">
    <subcellularLocation>
        <location evidence="1">Membrane</location>
    </subcellularLocation>
</comment>
<feature type="domain" description="DOMON" evidence="12">
    <location>
        <begin position="51"/>
        <end position="175"/>
    </location>
</feature>
<feature type="transmembrane region" description="Helical" evidence="10">
    <location>
        <begin position="327"/>
        <end position="344"/>
    </location>
</feature>
<keyword evidence="4 11" id="KW-0732">Signal</keyword>
<evidence type="ECO:0000313" key="15">
    <source>
        <dbReference type="Proteomes" id="UP000796880"/>
    </source>
</evidence>
<keyword evidence="9" id="KW-0479">Metal-binding</keyword>
<dbReference type="Pfam" id="PF04526">
    <property type="entry name" value="DUF568"/>
    <property type="match status" value="1"/>
</dbReference>
<sequence length="396" mass="45258">MKNMVSSTKAVTLTLAFLSLLLTIAHSECTDLFKELILKRNLTNCRKLATLEAEIGWNYYIQNKIKIDVFFGVRMEENLRWLAWGVNPRSEAQMVGTRAIIGIIEPNGSLAVETYLIASNTKVGCQLLPSVIDVEVKNKEVESSKKIGHITLSATLFLPTEVYNISRLNHAWQVGYSADGLEPKIHPATLQNFDSAETINLITAKSHGIGHHRHHFRKAHGILNIVGWGILLPIGVIIARYYRKFPFHSKWWYIFHVSCQCVGYTLGTTGWGIGLWLGHVSKHYTFRTHRTLSIFIFTFTTLQMLAIRLKPKPHDDYRKYWDMYHHFLGYALLAVISVNIFKGIDILKPDNAWKWGYIGVLGVLALVALVFEIVTWIKFIKSKKDRKKNQHTVQQS</sequence>
<feature type="signal peptide" evidence="11">
    <location>
        <begin position="1"/>
        <end position="27"/>
    </location>
</feature>
<feature type="binding site" description="axial binding residue" evidence="9">
    <location>
        <position position="220"/>
    </location>
    <ligand>
        <name>heme b</name>
        <dbReference type="ChEBI" id="CHEBI:60344"/>
        <label>1</label>
    </ligand>
    <ligandPart>
        <name>Fe</name>
        <dbReference type="ChEBI" id="CHEBI:18248"/>
    </ligandPart>
</feature>
<protein>
    <recommendedName>
        <fullName evidence="8">Cytochrome b561 and DOMON domain-containing protein</fullName>
    </recommendedName>
</protein>
<dbReference type="PANTHER" id="PTHR23130:SF175">
    <property type="entry name" value="CYTOCHROME B561 AND DOMON DOMAIN-CONTAINING PROTEIN"/>
    <property type="match status" value="1"/>
</dbReference>
<evidence type="ECO:0000256" key="10">
    <source>
        <dbReference type="SAM" id="Phobius"/>
    </source>
</evidence>
<evidence type="ECO:0000256" key="2">
    <source>
        <dbReference type="ARBA" id="ARBA00022448"/>
    </source>
</evidence>